<sequence>MKKNQMWVCAGEKLRELRKEKNLSVHKVGRQLGVSGNYISLIERGKTLPGESMLIGLAEFYDIDKQELFDMYGRIESEQVPNIIALPSSIRKTLNQISKDKSLSNEEIDEAIQALREMAEHLAKEKER</sequence>
<dbReference type="Pfam" id="PF12844">
    <property type="entry name" value="HTH_19"/>
    <property type="match status" value="1"/>
</dbReference>
<dbReference type="RefSeq" id="WP_249332886.1">
    <property type="nucleotide sequence ID" value="NZ_JACRSY010000015.1"/>
</dbReference>
<reference evidence="3" key="1">
    <citation type="submission" date="2020-08" db="EMBL/GenBank/DDBJ databases">
        <title>Genome public.</title>
        <authorList>
            <person name="Liu C."/>
            <person name="Sun Q."/>
        </authorList>
    </citation>
    <scope>NUCLEOTIDE SEQUENCE</scope>
    <source>
        <strain evidence="3">NSJ-12</strain>
    </source>
</reference>
<dbReference type="SMART" id="SM00530">
    <property type="entry name" value="HTH_XRE"/>
    <property type="match status" value="1"/>
</dbReference>
<dbReference type="PANTHER" id="PTHR46797">
    <property type="entry name" value="HTH-TYPE TRANSCRIPTIONAL REGULATOR"/>
    <property type="match status" value="1"/>
</dbReference>
<dbReference type="AlphaFoldDB" id="A0A926EK41"/>
<protein>
    <submittedName>
        <fullName evidence="3">Helix-turn-helix transcriptional regulator</fullName>
    </submittedName>
</protein>
<dbReference type="GO" id="GO:0003700">
    <property type="term" value="F:DNA-binding transcription factor activity"/>
    <property type="evidence" value="ECO:0007669"/>
    <property type="project" value="TreeGrafter"/>
</dbReference>
<dbReference type="PANTHER" id="PTHR46797:SF1">
    <property type="entry name" value="METHYLPHOSPHONATE SYNTHASE"/>
    <property type="match status" value="1"/>
</dbReference>
<accession>A0A926EK41</accession>
<dbReference type="Gene3D" id="1.10.260.40">
    <property type="entry name" value="lambda repressor-like DNA-binding domains"/>
    <property type="match status" value="1"/>
</dbReference>
<evidence type="ECO:0000313" key="3">
    <source>
        <dbReference type="EMBL" id="MBC8579990.1"/>
    </source>
</evidence>
<evidence type="ECO:0000259" key="2">
    <source>
        <dbReference type="PROSITE" id="PS50943"/>
    </source>
</evidence>
<organism evidence="3 4">
    <name type="scientific">Zhenhengia yiwuensis</name>
    <dbReference type="NCBI Taxonomy" id="2763666"/>
    <lineage>
        <taxon>Bacteria</taxon>
        <taxon>Bacillati</taxon>
        <taxon>Bacillota</taxon>
        <taxon>Clostridia</taxon>
        <taxon>Lachnospirales</taxon>
        <taxon>Lachnospiraceae</taxon>
        <taxon>Zhenhengia</taxon>
    </lineage>
</organism>
<feature type="domain" description="HTH cro/C1-type" evidence="2">
    <location>
        <begin position="14"/>
        <end position="68"/>
    </location>
</feature>
<dbReference type="GO" id="GO:0003677">
    <property type="term" value="F:DNA binding"/>
    <property type="evidence" value="ECO:0007669"/>
    <property type="project" value="UniProtKB-KW"/>
</dbReference>
<dbReference type="InterPro" id="IPR010982">
    <property type="entry name" value="Lambda_DNA-bd_dom_sf"/>
</dbReference>
<keyword evidence="1" id="KW-0238">DNA-binding</keyword>
<dbReference type="EMBL" id="JACRSY010000015">
    <property type="protein sequence ID" value="MBC8579990.1"/>
    <property type="molecule type" value="Genomic_DNA"/>
</dbReference>
<keyword evidence="4" id="KW-1185">Reference proteome</keyword>
<name>A0A926EK41_9FIRM</name>
<dbReference type="PROSITE" id="PS50943">
    <property type="entry name" value="HTH_CROC1"/>
    <property type="match status" value="1"/>
</dbReference>
<dbReference type="SUPFAM" id="SSF47413">
    <property type="entry name" value="lambda repressor-like DNA-binding domains"/>
    <property type="match status" value="1"/>
</dbReference>
<dbReference type="InterPro" id="IPR001387">
    <property type="entry name" value="Cro/C1-type_HTH"/>
</dbReference>
<dbReference type="InterPro" id="IPR050807">
    <property type="entry name" value="TransReg_Diox_bact_type"/>
</dbReference>
<comment type="caution">
    <text evidence="3">The sequence shown here is derived from an EMBL/GenBank/DDBJ whole genome shotgun (WGS) entry which is preliminary data.</text>
</comment>
<gene>
    <name evidence="3" type="ORF">H8718_10690</name>
</gene>
<evidence type="ECO:0000313" key="4">
    <source>
        <dbReference type="Proteomes" id="UP000655830"/>
    </source>
</evidence>
<proteinExistence type="predicted"/>
<evidence type="ECO:0000256" key="1">
    <source>
        <dbReference type="ARBA" id="ARBA00023125"/>
    </source>
</evidence>
<dbReference type="CDD" id="cd00093">
    <property type="entry name" value="HTH_XRE"/>
    <property type="match status" value="1"/>
</dbReference>
<dbReference type="GO" id="GO:0005829">
    <property type="term" value="C:cytosol"/>
    <property type="evidence" value="ECO:0007669"/>
    <property type="project" value="TreeGrafter"/>
</dbReference>
<dbReference type="Proteomes" id="UP000655830">
    <property type="component" value="Unassembled WGS sequence"/>
</dbReference>